<name>A0A098FT97_9GAMM</name>
<dbReference type="RefSeq" id="WP_041014941.1">
    <property type="nucleotide sequence ID" value="NZ_RHQL01000008.1"/>
</dbReference>
<evidence type="ECO:0000313" key="1">
    <source>
        <dbReference type="EMBL" id="RRV09959.1"/>
    </source>
</evidence>
<proteinExistence type="predicted"/>
<organism evidence="1 2">
    <name type="scientific">Stutzerimonas xanthomarina</name>
    <dbReference type="NCBI Taxonomy" id="271420"/>
    <lineage>
        <taxon>Bacteria</taxon>
        <taxon>Pseudomonadati</taxon>
        <taxon>Pseudomonadota</taxon>
        <taxon>Gammaproteobacteria</taxon>
        <taxon>Pseudomonadales</taxon>
        <taxon>Pseudomonadaceae</taxon>
        <taxon>Stutzerimonas</taxon>
    </lineage>
</organism>
<dbReference type="InterPro" id="IPR016181">
    <property type="entry name" value="Acyl_CoA_acyltransferase"/>
</dbReference>
<protein>
    <submittedName>
        <fullName evidence="1">N-acetyltransferase</fullName>
    </submittedName>
</protein>
<dbReference type="GeneID" id="302374440"/>
<dbReference type="SUPFAM" id="SSF55729">
    <property type="entry name" value="Acyl-CoA N-acyltransferases (Nat)"/>
    <property type="match status" value="1"/>
</dbReference>
<accession>A0A098FT97</accession>
<dbReference type="AlphaFoldDB" id="A0A098FT97"/>
<dbReference type="InterPro" id="IPR051531">
    <property type="entry name" value="N-acetyltransferase"/>
</dbReference>
<dbReference type="GO" id="GO:0016747">
    <property type="term" value="F:acyltransferase activity, transferring groups other than amino-acyl groups"/>
    <property type="evidence" value="ECO:0007669"/>
    <property type="project" value="InterPro"/>
</dbReference>
<sequence>MVERLALESTRLRLRNWHDEDLDPLVRLCADPEVMRYNPARWSRDDCAALMVRSRLHLLRNGFGLWALERKDNGAFIGYCGLVWSALPLPNAVAELRWAVACEHWGQGLVREAAQTALKCAFGALGLDEVVACVSQINEPGRQLLEGLGMRPEPATTFGHPDVSPEHPLHTQVLYRLRRDDWRQ</sequence>
<dbReference type="Proteomes" id="UP000276506">
    <property type="component" value="Unassembled WGS sequence"/>
</dbReference>
<evidence type="ECO:0000313" key="2">
    <source>
        <dbReference type="Proteomes" id="UP000276506"/>
    </source>
</evidence>
<dbReference type="PROSITE" id="PS51186">
    <property type="entry name" value="GNAT"/>
    <property type="match status" value="1"/>
</dbReference>
<dbReference type="EMBL" id="RHQL01000008">
    <property type="protein sequence ID" value="RRV09959.1"/>
    <property type="molecule type" value="Genomic_DNA"/>
</dbReference>
<dbReference type="InterPro" id="IPR000182">
    <property type="entry name" value="GNAT_dom"/>
</dbReference>
<comment type="caution">
    <text evidence="1">The sequence shown here is derived from an EMBL/GenBank/DDBJ whole genome shotgun (WGS) entry which is preliminary data.</text>
</comment>
<dbReference type="PANTHER" id="PTHR43792">
    <property type="entry name" value="GNAT FAMILY, PUTATIVE (AFU_ORTHOLOGUE AFUA_3G00765)-RELATED-RELATED"/>
    <property type="match status" value="1"/>
</dbReference>
<gene>
    <name evidence="1" type="ORF">EGJ28_14835</name>
</gene>
<dbReference type="OrthoDB" id="9801656at2"/>
<dbReference type="Pfam" id="PF13302">
    <property type="entry name" value="Acetyltransf_3"/>
    <property type="match status" value="1"/>
</dbReference>
<dbReference type="PANTHER" id="PTHR43792:SF1">
    <property type="entry name" value="N-ACETYLTRANSFERASE DOMAIN-CONTAINING PROTEIN"/>
    <property type="match status" value="1"/>
</dbReference>
<keyword evidence="1" id="KW-0808">Transferase</keyword>
<dbReference type="Gene3D" id="3.40.630.30">
    <property type="match status" value="1"/>
</dbReference>
<reference evidence="1 2" key="1">
    <citation type="submission" date="2018-10" db="EMBL/GenBank/DDBJ databases">
        <title>Transmission dynamics of multidrug resistant bacteria on intensive care unit surfaces.</title>
        <authorList>
            <person name="D'Souza A.W."/>
            <person name="Potter R.F."/>
            <person name="Wallace M."/>
            <person name="Shupe A."/>
            <person name="Patel S."/>
            <person name="Sun S."/>
            <person name="Gul D."/>
            <person name="Kwon J.H."/>
            <person name="Andleeb S."/>
            <person name="Burnham C.-A.D."/>
            <person name="Dantas G."/>
        </authorList>
    </citation>
    <scope>NUCLEOTIDE SEQUENCE [LARGE SCALE GENOMIC DNA]</scope>
    <source>
        <strain evidence="1 2">PX_177</strain>
    </source>
</reference>